<dbReference type="Proteomes" id="UP000759131">
    <property type="component" value="Unassembled WGS sequence"/>
</dbReference>
<accession>A0A7R9KM41</accession>
<proteinExistence type="predicted"/>
<keyword evidence="2" id="KW-1185">Reference proteome</keyword>
<dbReference type="EMBL" id="CAJPIZ010003268">
    <property type="protein sequence ID" value="CAG2106141.1"/>
    <property type="molecule type" value="Genomic_DNA"/>
</dbReference>
<dbReference type="EMBL" id="OC857843">
    <property type="protein sequence ID" value="CAD7625711.1"/>
    <property type="molecule type" value="Genomic_DNA"/>
</dbReference>
<evidence type="ECO:0000313" key="2">
    <source>
        <dbReference type="Proteomes" id="UP000759131"/>
    </source>
</evidence>
<sequence length="25" mass="2821">MWCTSSCLMWTNSLNKTMKSGPSRA</sequence>
<dbReference type="AlphaFoldDB" id="A0A7R9KM41"/>
<protein>
    <submittedName>
        <fullName evidence="1">Uncharacterized protein</fullName>
    </submittedName>
</protein>
<organism evidence="1">
    <name type="scientific">Medioppia subpectinata</name>
    <dbReference type="NCBI Taxonomy" id="1979941"/>
    <lineage>
        <taxon>Eukaryota</taxon>
        <taxon>Metazoa</taxon>
        <taxon>Ecdysozoa</taxon>
        <taxon>Arthropoda</taxon>
        <taxon>Chelicerata</taxon>
        <taxon>Arachnida</taxon>
        <taxon>Acari</taxon>
        <taxon>Acariformes</taxon>
        <taxon>Sarcoptiformes</taxon>
        <taxon>Oribatida</taxon>
        <taxon>Brachypylina</taxon>
        <taxon>Oppioidea</taxon>
        <taxon>Oppiidae</taxon>
        <taxon>Medioppia</taxon>
    </lineage>
</organism>
<reference evidence="1" key="1">
    <citation type="submission" date="2020-11" db="EMBL/GenBank/DDBJ databases">
        <authorList>
            <person name="Tran Van P."/>
        </authorList>
    </citation>
    <scope>NUCLEOTIDE SEQUENCE</scope>
</reference>
<gene>
    <name evidence="1" type="ORF">OSB1V03_LOCUS6144</name>
</gene>
<evidence type="ECO:0000313" key="1">
    <source>
        <dbReference type="EMBL" id="CAD7625711.1"/>
    </source>
</evidence>
<name>A0A7R9KM41_9ACAR</name>